<evidence type="ECO:0000313" key="2">
    <source>
        <dbReference type="EMBL" id="KAA6407304.1"/>
    </source>
</evidence>
<dbReference type="AlphaFoldDB" id="A0A5M8PEF8"/>
<dbReference type="SUPFAM" id="SSF81383">
    <property type="entry name" value="F-box domain"/>
    <property type="match status" value="1"/>
</dbReference>
<protein>
    <recommendedName>
        <fullName evidence="1">F-box domain-containing protein</fullName>
    </recommendedName>
</protein>
<evidence type="ECO:0000259" key="1">
    <source>
        <dbReference type="PROSITE" id="PS50181"/>
    </source>
</evidence>
<feature type="domain" description="F-box" evidence="1">
    <location>
        <begin position="1"/>
        <end position="42"/>
    </location>
</feature>
<dbReference type="PROSITE" id="PS50181">
    <property type="entry name" value="FBOX"/>
    <property type="match status" value="1"/>
</dbReference>
<comment type="caution">
    <text evidence="2">The sequence shown here is derived from an EMBL/GenBank/DDBJ whole genome shotgun (WGS) entry which is preliminary data.</text>
</comment>
<gene>
    <name evidence="2" type="ORF">FRX48_08852</name>
</gene>
<proteinExistence type="predicted"/>
<dbReference type="OrthoDB" id="4940825at2759"/>
<dbReference type="EMBL" id="VXIT01000018">
    <property type="protein sequence ID" value="KAA6407304.1"/>
    <property type="molecule type" value="Genomic_DNA"/>
</dbReference>
<evidence type="ECO:0000313" key="3">
    <source>
        <dbReference type="Proteomes" id="UP000324767"/>
    </source>
</evidence>
<accession>A0A5M8PEF8</accession>
<sequence>MNLPSELFDIICGFLAKTDLKAIRQVCRRFSQAVIPLLFDQVYISPCPEDLDVTKLIGQRFGVYVKSWYLYLGVTRPTAPDYQEVAACYAGYCAKRKEIEEVLNTGEDVVHLHYAFASMPNIQKICISDQPPGGYGATTWTRAPRNGIRRDTWRHPASVSIFAYCYSGSDREDDRQKQDAAWRPLLIVMSAIFILKAYKCISLRIMAMRNVGTLVLRMEDLGEDHGYQTNGVSMFSAVLRDCEFPVLATLSLHFFRFTEAEIVSFLSRHSTLARLTITDAHMDSGSWKSLLDCTRGKLNLESVTMTHLYDGFGEDWNEIGWIDHGEVKAFYVSNGGNPFATEALEARYPGGHHPEGHNNY</sequence>
<reference evidence="2 3" key="1">
    <citation type="submission" date="2019-09" db="EMBL/GenBank/DDBJ databases">
        <title>The hologenome of the rock-dwelling lichen Lasallia pustulata.</title>
        <authorList>
            <person name="Greshake Tzovaras B."/>
            <person name="Segers F."/>
            <person name="Bicker A."/>
            <person name="Dal Grande F."/>
            <person name="Otte J."/>
            <person name="Hankeln T."/>
            <person name="Schmitt I."/>
            <person name="Ebersberger I."/>
        </authorList>
    </citation>
    <scope>NUCLEOTIDE SEQUENCE [LARGE SCALE GENOMIC DNA]</scope>
    <source>
        <strain evidence="2">A1-1</strain>
    </source>
</reference>
<dbReference type="InterPro" id="IPR036047">
    <property type="entry name" value="F-box-like_dom_sf"/>
</dbReference>
<dbReference type="CDD" id="cd09917">
    <property type="entry name" value="F-box_SF"/>
    <property type="match status" value="1"/>
</dbReference>
<organism evidence="2 3">
    <name type="scientific">Lasallia pustulata</name>
    <dbReference type="NCBI Taxonomy" id="136370"/>
    <lineage>
        <taxon>Eukaryota</taxon>
        <taxon>Fungi</taxon>
        <taxon>Dikarya</taxon>
        <taxon>Ascomycota</taxon>
        <taxon>Pezizomycotina</taxon>
        <taxon>Lecanoromycetes</taxon>
        <taxon>OSLEUM clade</taxon>
        <taxon>Umbilicariomycetidae</taxon>
        <taxon>Umbilicariales</taxon>
        <taxon>Umbilicariaceae</taxon>
        <taxon>Lasallia</taxon>
    </lineage>
</organism>
<dbReference type="InterPro" id="IPR001810">
    <property type="entry name" value="F-box_dom"/>
</dbReference>
<name>A0A5M8PEF8_9LECA</name>
<dbReference type="Proteomes" id="UP000324767">
    <property type="component" value="Unassembled WGS sequence"/>
</dbReference>